<evidence type="ECO:0000256" key="1">
    <source>
        <dbReference type="SAM" id="MobiDB-lite"/>
    </source>
</evidence>
<feature type="region of interest" description="Disordered" evidence="1">
    <location>
        <begin position="271"/>
        <end position="297"/>
    </location>
</feature>
<evidence type="ECO:0000313" key="3">
    <source>
        <dbReference type="Proteomes" id="UP000762676"/>
    </source>
</evidence>
<comment type="caution">
    <text evidence="2">The sequence shown here is derived from an EMBL/GenBank/DDBJ whole genome shotgun (WGS) entry which is preliminary data.</text>
</comment>
<protein>
    <submittedName>
        <fullName evidence="2">Uncharacterized protein</fullName>
    </submittedName>
</protein>
<keyword evidence="3" id="KW-1185">Reference proteome</keyword>
<reference evidence="2 3" key="1">
    <citation type="journal article" date="2021" name="Elife">
        <title>Chloroplast acquisition without the gene transfer in kleptoplastic sea slugs, Plakobranchus ocellatus.</title>
        <authorList>
            <person name="Maeda T."/>
            <person name="Takahashi S."/>
            <person name="Yoshida T."/>
            <person name="Shimamura S."/>
            <person name="Takaki Y."/>
            <person name="Nagai Y."/>
            <person name="Toyoda A."/>
            <person name="Suzuki Y."/>
            <person name="Arimoto A."/>
            <person name="Ishii H."/>
            <person name="Satoh N."/>
            <person name="Nishiyama T."/>
            <person name="Hasebe M."/>
            <person name="Maruyama T."/>
            <person name="Minagawa J."/>
            <person name="Obokata J."/>
            <person name="Shigenobu S."/>
        </authorList>
    </citation>
    <scope>NUCLEOTIDE SEQUENCE [LARGE SCALE GENOMIC DNA]</scope>
</reference>
<evidence type="ECO:0000313" key="2">
    <source>
        <dbReference type="EMBL" id="GFR79770.1"/>
    </source>
</evidence>
<gene>
    <name evidence="2" type="ORF">ElyMa_004029100</name>
</gene>
<proteinExistence type="predicted"/>
<dbReference type="EMBL" id="BMAT01008184">
    <property type="protein sequence ID" value="GFR79770.1"/>
    <property type="molecule type" value="Genomic_DNA"/>
</dbReference>
<accession>A0AAV4G3Z9</accession>
<organism evidence="2 3">
    <name type="scientific">Elysia marginata</name>
    <dbReference type="NCBI Taxonomy" id="1093978"/>
    <lineage>
        <taxon>Eukaryota</taxon>
        <taxon>Metazoa</taxon>
        <taxon>Spiralia</taxon>
        <taxon>Lophotrochozoa</taxon>
        <taxon>Mollusca</taxon>
        <taxon>Gastropoda</taxon>
        <taxon>Heterobranchia</taxon>
        <taxon>Euthyneura</taxon>
        <taxon>Panpulmonata</taxon>
        <taxon>Sacoglossa</taxon>
        <taxon>Placobranchoidea</taxon>
        <taxon>Plakobranchidae</taxon>
        <taxon>Elysia</taxon>
    </lineage>
</organism>
<feature type="region of interest" description="Disordered" evidence="1">
    <location>
        <begin position="94"/>
        <end position="163"/>
    </location>
</feature>
<dbReference type="AlphaFoldDB" id="A0AAV4G3Z9"/>
<feature type="compositionally biased region" description="Low complexity" evidence="1">
    <location>
        <begin position="110"/>
        <end position="125"/>
    </location>
</feature>
<feature type="compositionally biased region" description="Basic and acidic residues" evidence="1">
    <location>
        <begin position="12"/>
        <end position="27"/>
    </location>
</feature>
<feature type="compositionally biased region" description="Polar residues" evidence="1">
    <location>
        <begin position="153"/>
        <end position="163"/>
    </location>
</feature>
<name>A0AAV4G3Z9_9GAST</name>
<dbReference type="Proteomes" id="UP000762676">
    <property type="component" value="Unassembled WGS sequence"/>
</dbReference>
<sequence length="428" mass="46395">MAAMNDVPCPHLENKENDEAVDQEAKVSKCSVVQPDGKALESVSRGSSPRRVRDIHLDGSADNMPGVDPYMLDNKDLDIQSEADVNAGSIYSDLSGPSWKSLRTPRTKPHSAASSHPRSSIASRARQIKDHEGEPFLSIDLMPQGRLSKSESKQTGQSLRGSSCQTLVSAISSESYTGTQRSGKNGFRLQPLEPVQQSVPTIQQCRGIVAETRTYGQSQSRTFQRWKAIMAGGATAHQHLHHPHLPASTAADVVMTTGNVVVDVRDMRSGSVCESVHQTSQASSPSPTPRDLLNPDIDGEELDYLQDSGDQTDRIEEQTLMEGVTFESLGLMEQGNVKSASLPRSPSGPGHCEEDVSALEGSFACGVLCNIYKAETNAIKDALNIVEDKISKMSDVVSDARLVLESLENFKDTELDTLRQRLLEEGPG</sequence>
<feature type="region of interest" description="Disordered" evidence="1">
    <location>
        <begin position="1"/>
        <end position="69"/>
    </location>
</feature>